<evidence type="ECO:0000313" key="2">
    <source>
        <dbReference type="EMBL" id="CTP88650.1"/>
    </source>
</evidence>
<dbReference type="InterPro" id="IPR015943">
    <property type="entry name" value="WD40/YVTN_repeat-like_dom_sf"/>
</dbReference>
<dbReference type="AlphaFoldDB" id="A0A0K2ZZG3"/>
<gene>
    <name evidence="2" type="ORF">XTPLMG730_2212</name>
</gene>
<dbReference type="Gene3D" id="2.130.10.10">
    <property type="entry name" value="YVTN repeat-like/Quinoprotein amine dehydrogenase"/>
    <property type="match status" value="1"/>
</dbReference>
<evidence type="ECO:0000313" key="3">
    <source>
        <dbReference type="Proteomes" id="UP000045978"/>
    </source>
</evidence>
<dbReference type="RefSeq" id="WP_053838350.1">
    <property type="nucleotide sequence ID" value="NZ_CXOJ01000048.1"/>
</dbReference>
<reference evidence="2 3" key="1">
    <citation type="submission" date="2015-07" db="EMBL/GenBank/DDBJ databases">
        <authorList>
            <person name="Noorani M."/>
        </authorList>
    </citation>
    <scope>NUCLEOTIDE SEQUENCE [LARGE SCALE GENOMIC DNA]</scope>
    <source>
        <strain evidence="2">LMG730</strain>
    </source>
</reference>
<protein>
    <recommendedName>
        <fullName evidence="4">Secreted protein</fullName>
    </recommendedName>
</protein>
<feature type="chain" id="PRO_5005493267" description="Secreted protein" evidence="1">
    <location>
        <begin position="20"/>
        <end position="123"/>
    </location>
</feature>
<name>A0A0K2ZZG3_9XANT</name>
<proteinExistence type="predicted"/>
<sequence length="123" mass="12662">MPIRFLLSLLLLSASAALAAQTLRPAYPDVVRRFSTHDGLPQNSVNAMVQDREGFLCLGTFGGLARFDGSDFSVYRNLASSGASSDRILQFSAASCGSAARSPGSASIATAASCAWTSVAAAA</sequence>
<evidence type="ECO:0008006" key="4">
    <source>
        <dbReference type="Google" id="ProtNLM"/>
    </source>
</evidence>
<organism evidence="2 3">
    <name type="scientific">Xanthomonas graminis pv. phlei</name>
    <dbReference type="NCBI Taxonomy" id="487906"/>
    <lineage>
        <taxon>Bacteria</taxon>
        <taxon>Pseudomonadati</taxon>
        <taxon>Pseudomonadota</taxon>
        <taxon>Gammaproteobacteria</taxon>
        <taxon>Lysobacterales</taxon>
        <taxon>Lysobacteraceae</taxon>
        <taxon>Xanthomonas</taxon>
        <taxon>Xanthomonas translucens group</taxon>
        <taxon>Xanthomonas graminis</taxon>
    </lineage>
</organism>
<accession>A0A0K2ZZG3</accession>
<evidence type="ECO:0000256" key="1">
    <source>
        <dbReference type="SAM" id="SignalP"/>
    </source>
</evidence>
<dbReference type="EMBL" id="CXOJ01000048">
    <property type="protein sequence ID" value="CTP88650.1"/>
    <property type="molecule type" value="Genomic_DNA"/>
</dbReference>
<dbReference type="Proteomes" id="UP000045978">
    <property type="component" value="Unassembled WGS sequence"/>
</dbReference>
<keyword evidence="1" id="KW-0732">Signal</keyword>
<feature type="signal peptide" evidence="1">
    <location>
        <begin position="1"/>
        <end position="19"/>
    </location>
</feature>